<accession>A0ABS1LPY2</accession>
<dbReference type="Proteomes" id="UP000675409">
    <property type="component" value="Unassembled WGS sequence"/>
</dbReference>
<feature type="transmembrane region" description="Helical" evidence="1">
    <location>
        <begin position="171"/>
        <end position="192"/>
    </location>
</feature>
<feature type="transmembrane region" description="Helical" evidence="1">
    <location>
        <begin position="146"/>
        <end position="165"/>
    </location>
</feature>
<keyword evidence="1" id="KW-0472">Membrane</keyword>
<evidence type="ECO:0000256" key="1">
    <source>
        <dbReference type="SAM" id="Phobius"/>
    </source>
</evidence>
<dbReference type="Pfam" id="PF00542">
    <property type="entry name" value="Ribosomal_L12"/>
    <property type="match status" value="1"/>
</dbReference>
<sequence>MKHGTRVALFLVGALVYAASAEAQATVAGWFDGVLWSVAAILLVLAVRHPAHDVADPRGSVVRVLDTGGSSRDRVRTILGLEALDAAERRRPPGAPRPGPGLEAAEGWVVAHGLTRVRAEQAVAHLAVRGIRAVRGVDSRVVAHRLLLHAAPVLVAPVVVTVVGGLDLLPFVGPVCAVVGWTVLVFLTYLAIDVLVTRRGVAQPEFSVDGPFTVRLVGVDASRERDAVELISALCQVAALGMDDARTLFRTIPTTVAERVTAAEADRYRTALERAGATVEVVGR</sequence>
<keyword evidence="1" id="KW-1133">Transmembrane helix</keyword>
<evidence type="ECO:0000313" key="5">
    <source>
        <dbReference type="Proteomes" id="UP000675409"/>
    </source>
</evidence>
<comment type="caution">
    <text evidence="4">The sequence shown here is derived from an EMBL/GenBank/DDBJ whole genome shotgun (WGS) entry which is preliminary data.</text>
</comment>
<dbReference type="EMBL" id="JABBYC010000053">
    <property type="protein sequence ID" value="MBL0888367.1"/>
    <property type="molecule type" value="Genomic_DNA"/>
</dbReference>
<name>A0ABS1LPY2_9MICO</name>
<dbReference type="InterPro" id="IPR014719">
    <property type="entry name" value="Ribosomal_bL12_C/ClpS-like"/>
</dbReference>
<protein>
    <recommendedName>
        <fullName evidence="3">Large ribosomal subunit protein bL12 C-terminal domain-containing protein</fullName>
    </recommendedName>
</protein>
<dbReference type="RefSeq" id="WP_201850367.1">
    <property type="nucleotide sequence ID" value="NZ_JABBYC010000053.1"/>
</dbReference>
<proteinExistence type="predicted"/>
<keyword evidence="2" id="KW-0732">Signal</keyword>
<feature type="signal peptide" evidence="2">
    <location>
        <begin position="1"/>
        <end position="23"/>
    </location>
</feature>
<dbReference type="SUPFAM" id="SSF54736">
    <property type="entry name" value="ClpS-like"/>
    <property type="match status" value="1"/>
</dbReference>
<evidence type="ECO:0000259" key="3">
    <source>
        <dbReference type="Pfam" id="PF00542"/>
    </source>
</evidence>
<keyword evidence="1" id="KW-0812">Transmembrane</keyword>
<evidence type="ECO:0000256" key="2">
    <source>
        <dbReference type="SAM" id="SignalP"/>
    </source>
</evidence>
<evidence type="ECO:0000313" key="4">
    <source>
        <dbReference type="EMBL" id="MBL0888367.1"/>
    </source>
</evidence>
<dbReference type="Gene3D" id="3.30.1390.10">
    <property type="match status" value="1"/>
</dbReference>
<feature type="transmembrane region" description="Helical" evidence="1">
    <location>
        <begin position="33"/>
        <end position="51"/>
    </location>
</feature>
<keyword evidence="5" id="KW-1185">Reference proteome</keyword>
<dbReference type="InterPro" id="IPR013823">
    <property type="entry name" value="Ribosomal_bL12_C"/>
</dbReference>
<feature type="chain" id="PRO_5047056509" description="Large ribosomal subunit protein bL12 C-terminal domain-containing protein" evidence="2">
    <location>
        <begin position="24"/>
        <end position="284"/>
    </location>
</feature>
<organism evidence="4 5">
    <name type="scientific">Myceligenerans indicum</name>
    <dbReference type="NCBI Taxonomy" id="2593663"/>
    <lineage>
        <taxon>Bacteria</taxon>
        <taxon>Bacillati</taxon>
        <taxon>Actinomycetota</taxon>
        <taxon>Actinomycetes</taxon>
        <taxon>Micrococcales</taxon>
        <taxon>Promicromonosporaceae</taxon>
        <taxon>Myceligenerans</taxon>
    </lineage>
</organism>
<feature type="domain" description="Large ribosomal subunit protein bL12 C-terminal" evidence="3">
    <location>
        <begin position="212"/>
        <end position="281"/>
    </location>
</feature>
<gene>
    <name evidence="4" type="ORF">HGK34_19110</name>
</gene>
<reference evidence="4 5" key="1">
    <citation type="journal article" date="2021" name="Arch. Microbiol.">
        <title>Myceligenerans indicum sp. nov., an actinobacterium isolated from mangrove sediment of Sundarbans, India.</title>
        <authorList>
            <person name="Asha K."/>
            <person name="Bhadury P."/>
        </authorList>
    </citation>
    <scope>NUCLEOTIDE SEQUENCE [LARGE SCALE GENOMIC DNA]</scope>
    <source>
        <strain evidence="4 5">I2</strain>
    </source>
</reference>